<protein>
    <submittedName>
        <fullName evidence="2">M23 family metallopeptidase</fullName>
    </submittedName>
</protein>
<dbReference type="RefSeq" id="WP_140988431.1">
    <property type="nucleotide sequence ID" value="NZ_VHIQ01000001.1"/>
</dbReference>
<dbReference type="OrthoDB" id="9809488at2"/>
<feature type="domain" description="M23ase beta-sheet core" evidence="1">
    <location>
        <begin position="143"/>
        <end position="241"/>
    </location>
</feature>
<dbReference type="InterPro" id="IPR016047">
    <property type="entry name" value="M23ase_b-sheet_dom"/>
</dbReference>
<dbReference type="Pfam" id="PF01551">
    <property type="entry name" value="Peptidase_M23"/>
    <property type="match status" value="1"/>
</dbReference>
<gene>
    <name evidence="2" type="ORF">FJ651_00440</name>
</gene>
<dbReference type="PANTHER" id="PTHR21666:SF270">
    <property type="entry name" value="MUREIN HYDROLASE ACTIVATOR ENVC"/>
    <property type="match status" value="1"/>
</dbReference>
<organism evidence="2 3">
    <name type="scientific">Paucihalobacter ruber</name>
    <dbReference type="NCBI Taxonomy" id="2567861"/>
    <lineage>
        <taxon>Bacteria</taxon>
        <taxon>Pseudomonadati</taxon>
        <taxon>Bacteroidota</taxon>
        <taxon>Flavobacteriia</taxon>
        <taxon>Flavobacteriales</taxon>
        <taxon>Flavobacteriaceae</taxon>
        <taxon>Paucihalobacter</taxon>
    </lineage>
</organism>
<proteinExistence type="predicted"/>
<accession>A0A506PQD7</accession>
<evidence type="ECO:0000259" key="1">
    <source>
        <dbReference type="Pfam" id="PF01551"/>
    </source>
</evidence>
<name>A0A506PQD7_9FLAO</name>
<dbReference type="EMBL" id="VHIQ01000001">
    <property type="protein sequence ID" value="TPV35422.1"/>
    <property type="molecule type" value="Genomic_DNA"/>
</dbReference>
<dbReference type="InterPro" id="IPR050570">
    <property type="entry name" value="Cell_wall_metabolism_enzyme"/>
</dbReference>
<evidence type="ECO:0000313" key="2">
    <source>
        <dbReference type="EMBL" id="TPV35422.1"/>
    </source>
</evidence>
<dbReference type="Gene3D" id="2.70.70.10">
    <property type="entry name" value="Glucose Permease (Domain IIA)"/>
    <property type="match status" value="1"/>
</dbReference>
<dbReference type="Proteomes" id="UP000317332">
    <property type="component" value="Unassembled WGS sequence"/>
</dbReference>
<evidence type="ECO:0000313" key="3">
    <source>
        <dbReference type="Proteomes" id="UP000317332"/>
    </source>
</evidence>
<dbReference type="PANTHER" id="PTHR21666">
    <property type="entry name" value="PEPTIDASE-RELATED"/>
    <property type="match status" value="1"/>
</dbReference>
<dbReference type="AlphaFoldDB" id="A0A506PQD7"/>
<comment type="caution">
    <text evidence="2">The sequence shown here is derived from an EMBL/GenBank/DDBJ whole genome shotgun (WGS) entry which is preliminary data.</text>
</comment>
<keyword evidence="3" id="KW-1185">Reference proteome</keyword>
<dbReference type="CDD" id="cd12797">
    <property type="entry name" value="M23_peptidase"/>
    <property type="match status" value="1"/>
</dbReference>
<dbReference type="SUPFAM" id="SSF51261">
    <property type="entry name" value="Duplicated hybrid motif"/>
    <property type="match status" value="1"/>
</dbReference>
<dbReference type="GO" id="GO:0004222">
    <property type="term" value="F:metalloendopeptidase activity"/>
    <property type="evidence" value="ECO:0007669"/>
    <property type="project" value="TreeGrafter"/>
</dbReference>
<sequence length="267" mass="29481">MRNLLIVIFIGLFQAGIAQSINSHKTFTKDSVYIDLINPFYAPVELTIEALESMAPYIKIKKYAVLQHGDTIKNALAILRKHVKDTARVDVTLYVSFKAGFGDPNDQPDDSLYLLPYPKGKRYKIVQGFGGKFSHNLKSSFHAIDFGSPIGDTITAARGGRVFLVKEDSKEHCRTRACMSKANKILILHSDGTIANYVHLNFNGALVDVGDLVTAGQPIGISGMTGFTTIPHLHFVVHKARGETVPVYFKGIGKTPLKQGKFYQRAQ</sequence>
<reference evidence="2 3" key="1">
    <citation type="submission" date="2019-06" db="EMBL/GenBank/DDBJ databases">
        <title>Flavobacteriaceae Paucihalobacterium erythroidium CWB-1, complete genome.</title>
        <authorList>
            <person name="Wu S."/>
        </authorList>
    </citation>
    <scope>NUCLEOTIDE SEQUENCE [LARGE SCALE GENOMIC DNA]</scope>
    <source>
        <strain evidence="2 3">CWB-1</strain>
    </source>
</reference>
<dbReference type="InterPro" id="IPR011055">
    <property type="entry name" value="Dup_hybrid_motif"/>
</dbReference>